<dbReference type="Gene3D" id="3.40.50.2020">
    <property type="match status" value="1"/>
</dbReference>
<dbReference type="RefSeq" id="WP_068909263.1">
    <property type="nucleotide sequence ID" value="NZ_LXEW01000037.1"/>
</dbReference>
<dbReference type="Proteomes" id="UP000078224">
    <property type="component" value="Unassembled WGS sequence"/>
</dbReference>
<dbReference type="CDD" id="cd06223">
    <property type="entry name" value="PRTases_typeI"/>
    <property type="match status" value="1"/>
</dbReference>
<dbReference type="OrthoDB" id="5676627at2"/>
<comment type="caution">
    <text evidence="1">The sequence shown here is derived from an EMBL/GenBank/DDBJ whole genome shotgun (WGS) entry which is preliminary data.</text>
</comment>
<evidence type="ECO:0008006" key="3">
    <source>
        <dbReference type="Google" id="ProtNLM"/>
    </source>
</evidence>
<sequence length="251" mass="28109">MGFLISKEGLVEVDHNVKNFGNTLIKGNPTESITRCYHNPMKIYSIFLRQKSYTANLGDNCPLIYALKRKRGLYVTKDSIGSLCLHIYEIMMLFFKGRLSEGTLYDLIIPMPSSHKISYYLAKRISELFTNSCVVSDFFRKASCEDVLKQINTDQGTPHNAKVNIINAINSAKKSGSNFSIGDVNTKFRKYVSPLAFKGGNFHDKKVLLIDDLFATGSTIISAKNYIHSASDVLKVDGLCLFSPLNGRIKK</sequence>
<dbReference type="InterPro" id="IPR029057">
    <property type="entry name" value="PRTase-like"/>
</dbReference>
<proteinExistence type="predicted"/>
<accession>A0A1B7JRD3</accession>
<dbReference type="AlphaFoldDB" id="A0A1B7JRD3"/>
<evidence type="ECO:0000313" key="1">
    <source>
        <dbReference type="EMBL" id="OAT50473.1"/>
    </source>
</evidence>
<protein>
    <recommendedName>
        <fullName evidence="3">Phosphoribosyltransferase domain-containing protein</fullName>
    </recommendedName>
</protein>
<dbReference type="InterPro" id="IPR000836">
    <property type="entry name" value="PRTase_dom"/>
</dbReference>
<dbReference type="PATRIC" id="fig|1354272.4.peg.2684"/>
<evidence type="ECO:0000313" key="2">
    <source>
        <dbReference type="Proteomes" id="UP000078224"/>
    </source>
</evidence>
<keyword evidence="2" id="KW-1185">Reference proteome</keyword>
<reference evidence="1 2" key="1">
    <citation type="submission" date="2016-04" db="EMBL/GenBank/DDBJ databases">
        <title>ATOL: Assembling a taxonomically balanced genome-scale reconstruction of the evolutionary history of the Enterobacteriaceae.</title>
        <authorList>
            <person name="Plunkett G.III."/>
            <person name="Neeno-Eckwall E.C."/>
            <person name="Glasner J.D."/>
            <person name="Perna N.T."/>
        </authorList>
    </citation>
    <scope>NUCLEOTIDE SEQUENCE [LARGE SCALE GENOMIC DNA]</scope>
    <source>
        <strain evidence="1 2">ATCC 35613</strain>
    </source>
</reference>
<gene>
    <name evidence="1" type="ORF">M998_2635</name>
</gene>
<dbReference type="EMBL" id="LXEW01000037">
    <property type="protein sequence ID" value="OAT50473.1"/>
    <property type="molecule type" value="Genomic_DNA"/>
</dbReference>
<organism evidence="1 2">
    <name type="scientific">Providencia heimbachae ATCC 35613</name>
    <dbReference type="NCBI Taxonomy" id="1354272"/>
    <lineage>
        <taxon>Bacteria</taxon>
        <taxon>Pseudomonadati</taxon>
        <taxon>Pseudomonadota</taxon>
        <taxon>Gammaproteobacteria</taxon>
        <taxon>Enterobacterales</taxon>
        <taxon>Morganellaceae</taxon>
        <taxon>Providencia</taxon>
    </lineage>
</organism>
<name>A0A1B7JRD3_9GAMM</name>
<dbReference type="SUPFAM" id="SSF53271">
    <property type="entry name" value="PRTase-like"/>
    <property type="match status" value="1"/>
</dbReference>